<evidence type="ECO:0000256" key="1">
    <source>
        <dbReference type="SAM" id="MobiDB-lite"/>
    </source>
</evidence>
<dbReference type="Proteomes" id="UP000282007">
    <property type="component" value="Plasmid pJCM16430-01"/>
</dbReference>
<keyword evidence="2" id="KW-0614">Plasmid</keyword>
<sequence length="232" mass="26359">MDAWVWVLLSPTTRTPDHMIIPDLAEEIRDGTPNADSTEDVIKLSRCMYRDGLVPDTDASRTRSALEDLFDGYLDHNVSTCLRHLHDLDLVNRWVEGPETLIIHDRRDEIVNGEDLERLVVEEIERVIADMQADDPSDDSDDTAAVADGGRPDDTRVLRDTLADAFEVDPEDVEDELRSGDVLDRIDKLGTAVTAIDFDSAVEKDREYDDIRFIRNPYQYELSERAMNLINA</sequence>
<keyword evidence="3" id="KW-1185">Reference proteome</keyword>
<dbReference type="AlphaFoldDB" id="A0A3G8R074"/>
<geneLocation type="plasmid" evidence="3">
    <name>pjcm16430-01</name>
</geneLocation>
<dbReference type="OrthoDB" id="195102at2157"/>
<protein>
    <submittedName>
        <fullName evidence="2">Uncharacterized protein</fullName>
    </submittedName>
</protein>
<dbReference type="RefSeq" id="WP_124897127.1">
    <property type="nucleotide sequence ID" value="NZ_CP034146.1"/>
</dbReference>
<evidence type="ECO:0000313" key="3">
    <source>
        <dbReference type="Proteomes" id="UP000282007"/>
    </source>
</evidence>
<organism evidence="2 3">
    <name type="scientific">Haloplanus aerogenes</name>
    <dbReference type="NCBI Taxonomy" id="660522"/>
    <lineage>
        <taxon>Archaea</taxon>
        <taxon>Methanobacteriati</taxon>
        <taxon>Methanobacteriota</taxon>
        <taxon>Stenosarchaea group</taxon>
        <taxon>Halobacteria</taxon>
        <taxon>Halobacteriales</taxon>
        <taxon>Haloferacaceae</taxon>
        <taxon>Haloplanus</taxon>
    </lineage>
</organism>
<dbReference type="GeneID" id="38473211"/>
<reference evidence="2 3" key="1">
    <citation type="submission" date="2018-07" db="EMBL/GenBank/DDBJ databases">
        <title>Genome sequences of Haloplanus aerogenes JCM 16430T.</title>
        <authorList>
            <person name="Kim Y.B."/>
            <person name="Roh S.W."/>
        </authorList>
    </citation>
    <scope>NUCLEOTIDE SEQUENCE [LARGE SCALE GENOMIC DNA]</scope>
    <source>
        <strain evidence="2 3">JCM 16430</strain>
        <plasmid evidence="3">pjcm16430-01</plasmid>
    </source>
</reference>
<gene>
    <name evidence="2" type="ORF">DU502_17955</name>
</gene>
<accession>A0A3G8R074</accession>
<feature type="compositionally biased region" description="Acidic residues" evidence="1">
    <location>
        <begin position="132"/>
        <end position="142"/>
    </location>
</feature>
<dbReference type="KEGG" id="haer:DU502_17955"/>
<name>A0A3G8R074_9EURY</name>
<proteinExistence type="predicted"/>
<dbReference type="EMBL" id="CP034146">
    <property type="protein sequence ID" value="AZH27301.1"/>
    <property type="molecule type" value="Genomic_DNA"/>
</dbReference>
<evidence type="ECO:0000313" key="2">
    <source>
        <dbReference type="EMBL" id="AZH27301.1"/>
    </source>
</evidence>
<feature type="region of interest" description="Disordered" evidence="1">
    <location>
        <begin position="130"/>
        <end position="153"/>
    </location>
</feature>